<dbReference type="PROSITE" id="PS00455">
    <property type="entry name" value="AMP_BINDING"/>
    <property type="match status" value="1"/>
</dbReference>
<dbReference type="AlphaFoldDB" id="A0A0C3GAT4"/>
<organism evidence="5 6">
    <name type="scientific">Oidiodendron maius (strain Zn)</name>
    <dbReference type="NCBI Taxonomy" id="913774"/>
    <lineage>
        <taxon>Eukaryota</taxon>
        <taxon>Fungi</taxon>
        <taxon>Dikarya</taxon>
        <taxon>Ascomycota</taxon>
        <taxon>Pezizomycotina</taxon>
        <taxon>Leotiomycetes</taxon>
        <taxon>Leotiomycetes incertae sedis</taxon>
        <taxon>Myxotrichaceae</taxon>
        <taxon>Oidiodendron</taxon>
    </lineage>
</organism>
<dbReference type="InterPro" id="IPR042099">
    <property type="entry name" value="ANL_N_sf"/>
</dbReference>
<dbReference type="CDD" id="cd05918">
    <property type="entry name" value="A_NRPS_SidN3_like"/>
    <property type="match status" value="1"/>
</dbReference>
<keyword evidence="6" id="KW-1185">Reference proteome</keyword>
<dbReference type="NCBIfam" id="TIGR01733">
    <property type="entry name" value="AA-adenyl-dom"/>
    <property type="match status" value="1"/>
</dbReference>
<dbReference type="SUPFAM" id="SSF56801">
    <property type="entry name" value="Acetyl-CoA synthetase-like"/>
    <property type="match status" value="1"/>
</dbReference>
<reference evidence="5 6" key="1">
    <citation type="submission" date="2014-04" db="EMBL/GenBank/DDBJ databases">
        <authorList>
            <consortium name="DOE Joint Genome Institute"/>
            <person name="Kuo A."/>
            <person name="Martino E."/>
            <person name="Perotto S."/>
            <person name="Kohler A."/>
            <person name="Nagy L.G."/>
            <person name="Floudas D."/>
            <person name="Copeland A."/>
            <person name="Barry K.W."/>
            <person name="Cichocki N."/>
            <person name="Veneault-Fourrey C."/>
            <person name="LaButti K."/>
            <person name="Lindquist E.A."/>
            <person name="Lipzen A."/>
            <person name="Lundell T."/>
            <person name="Morin E."/>
            <person name="Murat C."/>
            <person name="Sun H."/>
            <person name="Tunlid A."/>
            <person name="Henrissat B."/>
            <person name="Grigoriev I.V."/>
            <person name="Hibbett D.S."/>
            <person name="Martin F."/>
            <person name="Nordberg H.P."/>
            <person name="Cantor M.N."/>
            <person name="Hua S.X."/>
        </authorList>
    </citation>
    <scope>NUCLEOTIDE SEQUENCE [LARGE SCALE GENOMIC DNA]</scope>
    <source>
        <strain evidence="5 6">Zn</strain>
    </source>
</reference>
<evidence type="ECO:0000256" key="1">
    <source>
        <dbReference type="ARBA" id="ARBA00022450"/>
    </source>
</evidence>
<dbReference type="InterPro" id="IPR023213">
    <property type="entry name" value="CAT-like_dom_sf"/>
</dbReference>
<dbReference type="GO" id="GO:0005737">
    <property type="term" value="C:cytoplasm"/>
    <property type="evidence" value="ECO:0007669"/>
    <property type="project" value="TreeGrafter"/>
</dbReference>
<name>A0A0C3GAT4_OIDMZ</name>
<keyword evidence="2" id="KW-0597">Phosphoprotein</keyword>
<dbReference type="Pfam" id="PF00550">
    <property type="entry name" value="PP-binding"/>
    <property type="match status" value="1"/>
</dbReference>
<keyword evidence="1" id="KW-0596">Phosphopantetheine</keyword>
<proteinExistence type="predicted"/>
<dbReference type="EMBL" id="KN832897">
    <property type="protein sequence ID" value="KIM93295.1"/>
    <property type="molecule type" value="Genomic_DNA"/>
</dbReference>
<gene>
    <name evidence="5" type="ORF">OIDMADRAFT_67262</name>
</gene>
<dbReference type="STRING" id="913774.A0A0C3GAT4"/>
<dbReference type="InterPro" id="IPR006162">
    <property type="entry name" value="Ppantetheine_attach_site"/>
</dbReference>
<evidence type="ECO:0000313" key="6">
    <source>
        <dbReference type="Proteomes" id="UP000054321"/>
    </source>
</evidence>
<dbReference type="InterPro" id="IPR010071">
    <property type="entry name" value="AA_adenyl_dom"/>
</dbReference>
<dbReference type="Pfam" id="PF00501">
    <property type="entry name" value="AMP-binding"/>
    <property type="match status" value="1"/>
</dbReference>
<dbReference type="Gene3D" id="3.30.559.10">
    <property type="entry name" value="Chloramphenicol acetyltransferase-like domain"/>
    <property type="match status" value="1"/>
</dbReference>
<dbReference type="InterPro" id="IPR045851">
    <property type="entry name" value="AMP-bd_C_sf"/>
</dbReference>
<dbReference type="SUPFAM" id="SSF52777">
    <property type="entry name" value="CoA-dependent acyltransferases"/>
    <property type="match status" value="2"/>
</dbReference>
<protein>
    <recommendedName>
        <fullName evidence="4">Carrier domain-containing protein</fullName>
    </recommendedName>
</protein>
<dbReference type="Pfam" id="PF00668">
    <property type="entry name" value="Condensation"/>
    <property type="match status" value="1"/>
</dbReference>
<dbReference type="OrthoDB" id="416786at2759"/>
<feature type="domain" description="Carrier" evidence="4">
    <location>
        <begin position="556"/>
        <end position="632"/>
    </location>
</feature>
<evidence type="ECO:0000259" key="4">
    <source>
        <dbReference type="PROSITE" id="PS50075"/>
    </source>
</evidence>
<evidence type="ECO:0000313" key="5">
    <source>
        <dbReference type="EMBL" id="KIM93295.1"/>
    </source>
</evidence>
<dbReference type="SUPFAM" id="SSF47336">
    <property type="entry name" value="ACP-like"/>
    <property type="match status" value="1"/>
</dbReference>
<dbReference type="InterPro" id="IPR009081">
    <property type="entry name" value="PP-bd_ACP"/>
</dbReference>
<dbReference type="Proteomes" id="UP000054321">
    <property type="component" value="Unassembled WGS sequence"/>
</dbReference>
<sequence length="949" mass="104477">TVPEASTSLIHELVHDQAEAHPIAEAVVSWDGTLSYEELDSASTRLTGFLIAEGVKPETIVPLLFEKSSWIVVGMLATMKAGGAFMTLDVSQPESRLRSIIAASGAKVALSSAGCNGLCSSLVPSAFSVTEQSIAGLNMPVRQWPAGLRNAAYVMATSGSTGSPKLVVTEHSQLSSFVAHLTRPLGFTERTRTFQFASYAFDPIIGDIFLTLAAGGTVCIPSEDQRKGDIAGAMNSMRVNLAKFTPSLVNSLTDLTPANVPTLKTLILGGETTPTTVLQKWAGKVDLKLIYGSTECTISCVVPDASTGTVVPGEIGRPLGSRAWVVESSSDGSDLRLVTEGEVGELVLEGPLVARAYMNSPSESESKFIKRPAHRMYRTGDLVRCLDDGRLVYVGRIDNQVKIRGQRLELEEVEEHVRRSLTFLDIRIKNVLVDAAVPLGATSKQLVALLSLETNNPFGSLLCDDEKGGATVSFSPKTMHNFANLVSLLEAKMKSMVPSYMIPSLWVPIDEMPHTLSRKRDRQRLRRAIESLPAKWLAAFSQAHDGLPGDEETGSVVTTEKENLLRRLWSDVLGLDLRSIRLGDNFFHLGGNSLLVMRLISMARREGQILVADDVFAHPVLQSLAFKLISAEKSADIAPFALLEPSHRLSIKQEAAQQCGVNLDDIEDILPLSSMQEHYIFSYPELGRDSAGPWDWQQQIVFLLPESFNIQLFKSVWNDAVKRHPQLRTRVVQTSCGVFQAALRNEAGPAWRDIDDLDHYVRWDREAIMSFGDELLRLAITKSIQRCYFVLTMQHLIYDAYSRDMLFKELEVAYLRQSPLEMEPPKMSKFISYINGADRRLGTEFWTSYLKGSSTKALLSAPISSPVGELNTHTWTLEKPQLPFLNYTLATIIEASVALAIARILGCRDVIFYSDRAGRNLPIAGIQDLMAPATILLPLRVHIDPQQTV</sequence>
<reference evidence="6" key="2">
    <citation type="submission" date="2015-01" db="EMBL/GenBank/DDBJ databases">
        <title>Evolutionary Origins and Diversification of the Mycorrhizal Mutualists.</title>
        <authorList>
            <consortium name="DOE Joint Genome Institute"/>
            <consortium name="Mycorrhizal Genomics Consortium"/>
            <person name="Kohler A."/>
            <person name="Kuo A."/>
            <person name="Nagy L.G."/>
            <person name="Floudas D."/>
            <person name="Copeland A."/>
            <person name="Barry K.W."/>
            <person name="Cichocki N."/>
            <person name="Veneault-Fourrey C."/>
            <person name="LaButti K."/>
            <person name="Lindquist E.A."/>
            <person name="Lipzen A."/>
            <person name="Lundell T."/>
            <person name="Morin E."/>
            <person name="Murat C."/>
            <person name="Riley R."/>
            <person name="Ohm R."/>
            <person name="Sun H."/>
            <person name="Tunlid A."/>
            <person name="Henrissat B."/>
            <person name="Grigoriev I.V."/>
            <person name="Hibbett D.S."/>
            <person name="Martin F."/>
        </authorList>
    </citation>
    <scope>NUCLEOTIDE SEQUENCE [LARGE SCALE GENOMIC DNA]</scope>
    <source>
        <strain evidence="6">Zn</strain>
    </source>
</reference>
<dbReference type="Gene3D" id="3.40.50.12780">
    <property type="entry name" value="N-terminal domain of ligase-like"/>
    <property type="match status" value="1"/>
</dbReference>
<evidence type="ECO:0000256" key="3">
    <source>
        <dbReference type="ARBA" id="ARBA00022598"/>
    </source>
</evidence>
<dbReference type="GO" id="GO:0016874">
    <property type="term" value="F:ligase activity"/>
    <property type="evidence" value="ECO:0007669"/>
    <property type="project" value="UniProtKB-KW"/>
</dbReference>
<dbReference type="PANTHER" id="PTHR45527:SF16">
    <property type="entry name" value="NONRIBOSOMAL PEPTIDE SYNTHASE ATNA-RELATED"/>
    <property type="match status" value="1"/>
</dbReference>
<dbReference type="GO" id="GO:0044550">
    <property type="term" value="P:secondary metabolite biosynthetic process"/>
    <property type="evidence" value="ECO:0007669"/>
    <property type="project" value="TreeGrafter"/>
</dbReference>
<dbReference type="Gene3D" id="1.10.1200.10">
    <property type="entry name" value="ACP-like"/>
    <property type="match status" value="1"/>
</dbReference>
<accession>A0A0C3GAT4</accession>
<dbReference type="GO" id="GO:0043041">
    <property type="term" value="P:amino acid activation for nonribosomal peptide biosynthetic process"/>
    <property type="evidence" value="ECO:0007669"/>
    <property type="project" value="TreeGrafter"/>
</dbReference>
<dbReference type="InParanoid" id="A0A0C3GAT4"/>
<evidence type="ECO:0000256" key="2">
    <source>
        <dbReference type="ARBA" id="ARBA00022553"/>
    </source>
</evidence>
<feature type="non-terminal residue" evidence="5">
    <location>
        <position position="1"/>
    </location>
</feature>
<dbReference type="HOGENOM" id="CLU_000022_60_3_1"/>
<dbReference type="Gene3D" id="3.30.559.30">
    <property type="entry name" value="Nonribosomal peptide synthetase, condensation domain"/>
    <property type="match status" value="1"/>
</dbReference>
<keyword evidence="3" id="KW-0436">Ligase</keyword>
<dbReference type="GO" id="GO:0031177">
    <property type="term" value="F:phosphopantetheine binding"/>
    <property type="evidence" value="ECO:0007669"/>
    <property type="project" value="TreeGrafter"/>
</dbReference>
<dbReference type="PROSITE" id="PS00012">
    <property type="entry name" value="PHOSPHOPANTETHEINE"/>
    <property type="match status" value="1"/>
</dbReference>
<dbReference type="InterPro" id="IPR036736">
    <property type="entry name" value="ACP-like_sf"/>
</dbReference>
<dbReference type="InterPro" id="IPR020845">
    <property type="entry name" value="AMP-binding_CS"/>
</dbReference>
<dbReference type="Gene3D" id="3.30.300.30">
    <property type="match status" value="1"/>
</dbReference>
<dbReference type="PANTHER" id="PTHR45527">
    <property type="entry name" value="NONRIBOSOMAL PEPTIDE SYNTHETASE"/>
    <property type="match status" value="1"/>
</dbReference>
<feature type="non-terminal residue" evidence="5">
    <location>
        <position position="949"/>
    </location>
</feature>
<dbReference type="InterPro" id="IPR000873">
    <property type="entry name" value="AMP-dep_synth/lig_dom"/>
</dbReference>
<dbReference type="PROSITE" id="PS50075">
    <property type="entry name" value="CARRIER"/>
    <property type="match status" value="1"/>
</dbReference>
<dbReference type="InterPro" id="IPR001242">
    <property type="entry name" value="Condensation_dom"/>
</dbReference>